<dbReference type="Gene3D" id="3.40.50.620">
    <property type="entry name" value="HUPs"/>
    <property type="match status" value="1"/>
</dbReference>
<accession>A0AA35YU62</accession>
<name>A0AA35YU62_LACSI</name>
<feature type="region of interest" description="Disordered" evidence="1">
    <location>
        <begin position="266"/>
        <end position="289"/>
    </location>
</feature>
<proteinExistence type="predicted"/>
<organism evidence="2 3">
    <name type="scientific">Lactuca saligna</name>
    <name type="common">Willowleaf lettuce</name>
    <dbReference type="NCBI Taxonomy" id="75948"/>
    <lineage>
        <taxon>Eukaryota</taxon>
        <taxon>Viridiplantae</taxon>
        <taxon>Streptophyta</taxon>
        <taxon>Embryophyta</taxon>
        <taxon>Tracheophyta</taxon>
        <taxon>Spermatophyta</taxon>
        <taxon>Magnoliopsida</taxon>
        <taxon>eudicotyledons</taxon>
        <taxon>Gunneridae</taxon>
        <taxon>Pentapetalae</taxon>
        <taxon>asterids</taxon>
        <taxon>campanulids</taxon>
        <taxon>Asterales</taxon>
        <taxon>Asteraceae</taxon>
        <taxon>Cichorioideae</taxon>
        <taxon>Cichorieae</taxon>
        <taxon>Lactucinae</taxon>
        <taxon>Lactuca</taxon>
    </lineage>
</organism>
<dbReference type="EMBL" id="OX465080">
    <property type="protein sequence ID" value="CAI9279982.1"/>
    <property type="molecule type" value="Genomic_DNA"/>
</dbReference>
<dbReference type="Proteomes" id="UP001177003">
    <property type="component" value="Chromosome 4"/>
</dbReference>
<dbReference type="CDD" id="cd01989">
    <property type="entry name" value="USP_STK_Ubox_N"/>
    <property type="match status" value="1"/>
</dbReference>
<reference evidence="2" key="1">
    <citation type="submission" date="2023-04" db="EMBL/GenBank/DDBJ databases">
        <authorList>
            <person name="Vijverberg K."/>
            <person name="Xiong W."/>
            <person name="Schranz E."/>
        </authorList>
    </citation>
    <scope>NUCLEOTIDE SEQUENCE</scope>
</reference>
<sequence>MAEKDIEYLGSGVPAPPPINIINFENYRTSNGNGGGWSGGSHNEIEIVEEDEEEEEDVGGGRFGGFSVMPSITEEYDGSNPSDLFSYDINRNINDVVYVVTWRGTEEMSSASMDALLWTLGNNLHDESTIVYLVYVFPEIRFLPTPLGRLPISQANPDQKENFLNQERRKRSEYLQKFLSLCSSSKVQVETVLIESDMEAKAILDLIPILNIRKLVLGATKSTIRKLKSSSKKGGGGTIDQILHNAPEFCDVKIICEGKEVSLQDQLSTEPSSPSSSIAPTPRGDTTVSTLKPVPVDHGYTIGFVNCSCFKL</sequence>
<evidence type="ECO:0000313" key="2">
    <source>
        <dbReference type="EMBL" id="CAI9279982.1"/>
    </source>
</evidence>
<dbReference type="PANTHER" id="PTHR47382:SF3">
    <property type="entry name" value="ADENINE NUCLEOTIDE ALPHA HYDROLASES-LIKE SUPERFAMILY PROTEIN"/>
    <property type="match status" value="1"/>
</dbReference>
<dbReference type="AlphaFoldDB" id="A0AA35YU62"/>
<evidence type="ECO:0008006" key="4">
    <source>
        <dbReference type="Google" id="ProtNLM"/>
    </source>
</evidence>
<dbReference type="InterPro" id="IPR014729">
    <property type="entry name" value="Rossmann-like_a/b/a_fold"/>
</dbReference>
<evidence type="ECO:0000313" key="3">
    <source>
        <dbReference type="Proteomes" id="UP001177003"/>
    </source>
</evidence>
<gene>
    <name evidence="2" type="ORF">LSALG_LOCUS19750</name>
</gene>
<dbReference type="PANTHER" id="PTHR47382">
    <property type="entry name" value="U-BOX DOMAIN-CONTAINING PROTEIN 52-LIKE"/>
    <property type="match status" value="1"/>
</dbReference>
<dbReference type="SUPFAM" id="SSF52402">
    <property type="entry name" value="Adenine nucleotide alpha hydrolases-like"/>
    <property type="match status" value="1"/>
</dbReference>
<evidence type="ECO:0000256" key="1">
    <source>
        <dbReference type="SAM" id="MobiDB-lite"/>
    </source>
</evidence>
<feature type="compositionally biased region" description="Low complexity" evidence="1">
    <location>
        <begin position="268"/>
        <end position="282"/>
    </location>
</feature>
<keyword evidence="3" id="KW-1185">Reference proteome</keyword>
<protein>
    <recommendedName>
        <fullName evidence="4">UspA domain-containing protein</fullName>
    </recommendedName>
</protein>